<feature type="compositionally biased region" description="Basic and acidic residues" evidence="1">
    <location>
        <begin position="1364"/>
        <end position="1390"/>
    </location>
</feature>
<evidence type="ECO:0000259" key="3">
    <source>
        <dbReference type="PROSITE" id="PS51852"/>
    </source>
</evidence>
<dbReference type="PROSITE" id="PS50238">
    <property type="entry name" value="RHOGAP"/>
    <property type="match status" value="1"/>
</dbReference>
<dbReference type="GO" id="GO:0007266">
    <property type="term" value="P:Rho protein signal transduction"/>
    <property type="evidence" value="ECO:0007669"/>
    <property type="project" value="TreeGrafter"/>
</dbReference>
<dbReference type="SUPFAM" id="SSF48350">
    <property type="entry name" value="GTPase activation domain, GAP"/>
    <property type="match status" value="1"/>
</dbReference>
<proteinExistence type="predicted"/>
<dbReference type="PANTHER" id="PTHR46005">
    <property type="entry name" value="RHO GTPASE-ACTIVATING PROTEIN 190"/>
    <property type="match status" value="1"/>
</dbReference>
<dbReference type="GO" id="GO:0005829">
    <property type="term" value="C:cytosol"/>
    <property type="evidence" value="ECO:0007669"/>
    <property type="project" value="TreeGrafter"/>
</dbReference>
<evidence type="ECO:0000256" key="1">
    <source>
        <dbReference type="SAM" id="MobiDB-lite"/>
    </source>
</evidence>
<dbReference type="GO" id="GO:0005096">
    <property type="term" value="F:GTPase activator activity"/>
    <property type="evidence" value="ECO:0007669"/>
    <property type="project" value="TreeGrafter"/>
</dbReference>
<feature type="compositionally biased region" description="Polar residues" evidence="1">
    <location>
        <begin position="1677"/>
        <end position="1703"/>
    </location>
</feature>
<dbReference type="Gene3D" id="3.40.50.300">
    <property type="entry name" value="P-loop containing nucleotide triphosphate hydrolases"/>
    <property type="match status" value="1"/>
</dbReference>
<feature type="compositionally biased region" description="Acidic residues" evidence="1">
    <location>
        <begin position="1315"/>
        <end position="1330"/>
    </location>
</feature>
<dbReference type="SMART" id="SM00324">
    <property type="entry name" value="RhoGAP"/>
    <property type="match status" value="1"/>
</dbReference>
<dbReference type="Pfam" id="PF00620">
    <property type="entry name" value="RhoGAP"/>
    <property type="match status" value="1"/>
</dbReference>
<feature type="domain" description="PG2 pseudoGTPase" evidence="4">
    <location>
        <begin position="763"/>
        <end position="948"/>
    </location>
</feature>
<feature type="region of interest" description="Disordered" evidence="1">
    <location>
        <begin position="1290"/>
        <end position="1411"/>
    </location>
</feature>
<dbReference type="InterPro" id="IPR032835">
    <property type="entry name" value="RhoGAP-FF1"/>
</dbReference>
<feature type="region of interest" description="Disordered" evidence="1">
    <location>
        <begin position="1524"/>
        <end position="1549"/>
    </location>
</feature>
<feature type="compositionally biased region" description="Polar residues" evidence="1">
    <location>
        <begin position="1391"/>
        <end position="1411"/>
    </location>
</feature>
<name>A0A9D4SDS3_DERFA</name>
<dbReference type="GO" id="GO:0008361">
    <property type="term" value="P:regulation of cell size"/>
    <property type="evidence" value="ECO:0007669"/>
    <property type="project" value="TreeGrafter"/>
</dbReference>
<dbReference type="CDD" id="cd22207">
    <property type="entry name" value="pseudoGTPaseD_p190RhoGAP"/>
    <property type="match status" value="1"/>
</dbReference>
<feature type="region of interest" description="Disordered" evidence="1">
    <location>
        <begin position="1724"/>
        <end position="1847"/>
    </location>
</feature>
<feature type="region of interest" description="Disordered" evidence="1">
    <location>
        <begin position="1631"/>
        <end position="1705"/>
    </location>
</feature>
<gene>
    <name evidence="5" type="ORF">HUG17_2517</name>
</gene>
<dbReference type="Proteomes" id="UP000828236">
    <property type="component" value="Unassembled WGS sequence"/>
</dbReference>
<comment type="caution">
    <text evidence="5">The sequence shown here is derived from an EMBL/GenBank/DDBJ whole genome shotgun (WGS) entry which is preliminary data.</text>
</comment>
<protein>
    <submittedName>
        <fullName evidence="5">Rho gtpase-activating protein 190-like protein</fullName>
    </submittedName>
</protein>
<feature type="compositionally biased region" description="Basic and acidic residues" evidence="1">
    <location>
        <begin position="1792"/>
        <end position="1821"/>
    </location>
</feature>
<dbReference type="InterPro" id="IPR057284">
    <property type="entry name" value="FF_RHG35_4th"/>
</dbReference>
<dbReference type="InterPro" id="IPR036517">
    <property type="entry name" value="FF_domain_sf"/>
</dbReference>
<dbReference type="PANTHER" id="PTHR46005:SF4">
    <property type="entry name" value="RHO GTPASE-ACTIVATING PROTEIN 190"/>
    <property type="match status" value="1"/>
</dbReference>
<feature type="domain" description="Rho-GAP" evidence="2">
    <location>
        <begin position="1839"/>
        <end position="2028"/>
    </location>
</feature>
<dbReference type="SUPFAM" id="SSF52540">
    <property type="entry name" value="P-loop containing nucleoside triphosphate hydrolases"/>
    <property type="match status" value="1"/>
</dbReference>
<feature type="compositionally biased region" description="Low complexity" evidence="1">
    <location>
        <begin position="1641"/>
        <end position="1656"/>
    </location>
</feature>
<feature type="compositionally biased region" description="Low complexity" evidence="1">
    <location>
        <begin position="1525"/>
        <end position="1542"/>
    </location>
</feature>
<dbReference type="Gene3D" id="1.10.10.440">
    <property type="entry name" value="FF domain"/>
    <property type="match status" value="1"/>
</dbReference>
<dbReference type="InterPro" id="IPR008936">
    <property type="entry name" value="Rho_GTPase_activation_prot"/>
</dbReference>
<dbReference type="InterPro" id="IPR027417">
    <property type="entry name" value="P-loop_NTPase"/>
</dbReference>
<reference evidence="5" key="1">
    <citation type="submission" date="2020-06" db="EMBL/GenBank/DDBJ databases">
        <authorList>
            <person name="Ji K."/>
            <person name="Li J."/>
        </authorList>
    </citation>
    <scope>NUCLEOTIDE SEQUENCE</scope>
    <source>
        <strain evidence="5">JKM2019</strain>
        <tissue evidence="5">Whole body</tissue>
    </source>
</reference>
<dbReference type="GO" id="GO:0050770">
    <property type="term" value="P:regulation of axonogenesis"/>
    <property type="evidence" value="ECO:0007669"/>
    <property type="project" value="TreeGrafter"/>
</dbReference>
<evidence type="ECO:0000313" key="5">
    <source>
        <dbReference type="EMBL" id="KAH7638484.1"/>
    </source>
</evidence>
<dbReference type="Pfam" id="PF19518">
    <property type="entry name" value="RhoGAP_pG1_pG2"/>
    <property type="match status" value="2"/>
</dbReference>
<dbReference type="InterPro" id="IPR000198">
    <property type="entry name" value="RhoGAP_dom"/>
</dbReference>
<evidence type="ECO:0000259" key="4">
    <source>
        <dbReference type="PROSITE" id="PS51853"/>
    </source>
</evidence>
<dbReference type="EMBL" id="SDOV01000007">
    <property type="protein sequence ID" value="KAH7638484.1"/>
    <property type="molecule type" value="Genomic_DNA"/>
</dbReference>
<sequence>MFCISVVGLSGTEKEKGCLGVGKSCLCNRFIRPQADEYNRDHISILSQPDFSGPIVNNEHWLYWGETRKCTDEGFELTFSIVEQTEFVDDACFQPFRSGKTIELYHKRCAATRLNSAEKLMYICKNQLGIEKEYEQHYLPDGKFNVDGFICTNRIDGINIEFITENKKTSCIGNNKNDEYSERYVREAEKLVNRREFKGLIPLVETSAHDNVNVDMAFWACVQRDWTKGKTKILSYHEAFQRQQDRLEIVNDAYLTLIKSNITDYRIHWNNTYSNLSQSQDFITYCDLFGQESAQQTFKRHVKKLKEEYVCRKIDMYLRRLPKLFSEMLPDLESFGHDRSWLAVQQILHQHPLFDNNFVLNESLSWQEMDDTNETRIPFDLLQTPEAEKSYLDHLATLLAEDHLRSLRYQFSELLRETSVVPGQPLREIRDQLKGRECVESLPESELKLIYDEYQKILQQDARDQLNELFLERVSLFLQFSTGKTLTQEDLAAISHELSKDDRWLTLDLIPQDRQLALIRHLGFLQWPIKEHCSAGQTCVDLNIEAYHASLAKRNPRNLFWNHDLEKIQIKFIVFGSSTYADNLATVVKAMCPSLEQENPRVHYEMETMPSNESSNIITIRPFANPLQSEAYLCVYSSRASLDFLFKTLEHSLLADLQYGNLHPTGLPLVLLLACTPDTSAKERNYLREEGANRSQCLQCAFFDVTSNEPHARFKSDELLRALIFLSESLIRRAEMSHIYGGPNNSLLSNHSIPEGALNPEIRILISLMCGDPLSPARFLESLILMDGLANLNFYPVSDHSFVTDIGFLLSIDDENNDNNNLSLNQHEIPSCYVEFVVSSYHSSYTIKEELFYGNILVYWSKRQASFANMSALASITASLMPIHILALVENELRPSKLSHQLVAKGKELADQLQAHFRISTLGSEMAKCISSFLNYCLQNKHLIEKNLQIANTATTNVVGIENQFDPQSSADDCFIGTNPGDANFESIIQQQTHLNDHCESPSKLLADSIYEKLPEDQQLSKIHQPSSSSSTNKLHSNEYPSSFLVRHRVQRSHMIASDGHSNFIDRTIESLPPRPASSAHVMIPTNRNHHHHHHHNPPPYSRIAISPPPAYKIHAQHYQFEMNNDDLDSNQLYSNYYHHHHHNEEEPPLEPNTLAYYQRKYYPPPLPLQQSQVHHHHHELYSTFRIHQQSSSSSSFTTNFNDKHHSTANHSILMPNDVHTRNSQLIYATTGRHFHPSQQQQQQFSRSPHFHYHQQQNILRNKSAFQSTTTSSELSQYLDDERLSLHCKLQNKKKKKKHSFKTRSSSLSHRMATADEEDEDDDDDDNHDDDDGHHQSSKLMFDNGKDKSSSRSLLNRTRHRNRKTDERSLNRSSKLYRDIDSKSNKDVNKTRSSGNLNSLDDTKTLTGNNDNYESEMAMVQTNNVNDDINDDDEDNDNDDVVIDDEDGHESCVSSDTSSADENLNATADKFAVISGWAYHQNQNQNNNNNRSPTNIASIHNRSMLDQWPPPSSTSSSSIVQHVPTTTITNNNNNNDENSTSSERSKAPGKIDIKKYNNLSDAIGRLNLHSPLGPTTRSSHSTFDDISKPMAIFDDSRILLNKRERISIKHSLSTKEMINLNERLKFNSLKQPSTIGPLRQNSSNNNNNSGSSSNKKTQNKKSRRITPVPVAPPRLPSSANSSNAVTPTSSGVGKSFTSFSSMDSGELRRTRWHQFSKLFSLPADNESGISIDDNSIDAGSEETSISHSINPAAAAIAASKTSGQNSNNNNNNNSNGEKAKFLKSKSIGTFPELDKKSIRKKEKMERKKMKEEERKQRKSIKENNNNSSRNRSRSKGTHSSLEDFAQQNGNPVPLFIEKCIQFIEQEGLDMEGIYRVPGNRAHVDTLLLKFDENPDINIADLDIPVNAVATALKDFFLKRLPPIFPSDSMANIANLAKQYTDIGQLSEMRTFLRELPNSNFEILKHMISHFVKITEKSSENSMDSKNLAICWWPTLLQFEFTNMDLFEQKRPHLMNFVQIMIDSYTDLFPFNADSEDNLATLSCSADELSSL</sequence>
<feature type="compositionally biased region" description="Low complexity" evidence="1">
    <location>
        <begin position="1237"/>
        <end position="1248"/>
    </location>
</feature>
<feature type="compositionally biased region" description="Basic residues" evidence="1">
    <location>
        <begin position="1290"/>
        <end position="1302"/>
    </location>
</feature>
<feature type="domain" description="PG1 pseudoGTPase" evidence="3">
    <location>
        <begin position="564"/>
        <end position="737"/>
    </location>
</feature>
<dbReference type="InterPro" id="IPR045786">
    <property type="entry name" value="RhoGAP_pG1_pG2"/>
</dbReference>
<dbReference type="Pfam" id="PF16512">
    <property type="entry name" value="RhoGAP-FF1"/>
    <property type="match status" value="1"/>
</dbReference>
<dbReference type="InterPro" id="IPR039007">
    <property type="entry name" value="pG1"/>
</dbReference>
<feature type="region of interest" description="Disordered" evidence="1">
    <location>
        <begin position="1234"/>
        <end position="1255"/>
    </location>
</feature>
<dbReference type="PROSITE" id="PS51853">
    <property type="entry name" value="PG2"/>
    <property type="match status" value="1"/>
</dbReference>
<reference evidence="5" key="2">
    <citation type="journal article" date="2021" name="World Allergy Organ. J.">
        <title>Chromosome-level assembly of Dermatophagoides farinae genome and transcriptome reveals two novel allergens Der f 37 and Der f 39.</title>
        <authorList>
            <person name="Chen J."/>
            <person name="Cai Z."/>
            <person name="Fan D."/>
            <person name="Hu J."/>
            <person name="Hou Y."/>
            <person name="He Y."/>
            <person name="Zhang Z."/>
            <person name="Zhao Z."/>
            <person name="Gao P."/>
            <person name="Hu W."/>
            <person name="Sun J."/>
            <person name="Li J."/>
            <person name="Ji K."/>
        </authorList>
    </citation>
    <scope>NUCLEOTIDE SEQUENCE</scope>
    <source>
        <strain evidence="5">JKM2019</strain>
    </source>
</reference>
<feature type="compositionally biased region" description="Low complexity" evidence="1">
    <location>
        <begin position="1745"/>
        <end position="1775"/>
    </location>
</feature>
<dbReference type="PROSITE" id="PS51852">
    <property type="entry name" value="PG1"/>
    <property type="match status" value="1"/>
</dbReference>
<dbReference type="InterPro" id="IPR039006">
    <property type="entry name" value="RhoGAP_pG2"/>
</dbReference>
<organism evidence="5">
    <name type="scientific">Dermatophagoides farinae</name>
    <name type="common">American house dust mite</name>
    <dbReference type="NCBI Taxonomy" id="6954"/>
    <lineage>
        <taxon>Eukaryota</taxon>
        <taxon>Metazoa</taxon>
        <taxon>Ecdysozoa</taxon>
        <taxon>Arthropoda</taxon>
        <taxon>Chelicerata</taxon>
        <taxon>Arachnida</taxon>
        <taxon>Acari</taxon>
        <taxon>Acariformes</taxon>
        <taxon>Sarcoptiformes</taxon>
        <taxon>Astigmata</taxon>
        <taxon>Psoroptidia</taxon>
        <taxon>Analgoidea</taxon>
        <taxon>Pyroglyphidae</taxon>
        <taxon>Dermatophagoidinae</taxon>
        <taxon>Dermatophagoides</taxon>
    </lineage>
</organism>
<dbReference type="Gene3D" id="1.10.555.10">
    <property type="entry name" value="Rho GTPase activation protein"/>
    <property type="match status" value="1"/>
</dbReference>
<accession>A0A9D4SDS3</accession>
<evidence type="ECO:0000259" key="2">
    <source>
        <dbReference type="PROSITE" id="PS50238"/>
    </source>
</evidence>
<dbReference type="InterPro" id="IPR051978">
    <property type="entry name" value="Rho-GAP_domain"/>
</dbReference>
<dbReference type="Pfam" id="PF23083">
    <property type="entry name" value="FF_RHG35_4th"/>
    <property type="match status" value="1"/>
</dbReference>